<keyword evidence="7" id="KW-0732">Signal</keyword>
<evidence type="ECO:0000259" key="8">
    <source>
        <dbReference type="Pfam" id="PF00082"/>
    </source>
</evidence>
<feature type="active site" description="Charge relay system" evidence="5">
    <location>
        <position position="351"/>
    </location>
</feature>
<dbReference type="Gene3D" id="3.40.50.200">
    <property type="entry name" value="Peptidase S8/S53 domain"/>
    <property type="match status" value="1"/>
</dbReference>
<dbReference type="GO" id="GO:0004252">
    <property type="term" value="F:serine-type endopeptidase activity"/>
    <property type="evidence" value="ECO:0007669"/>
    <property type="project" value="UniProtKB-UniRule"/>
</dbReference>
<dbReference type="RefSeq" id="WP_063362335.1">
    <property type="nucleotide sequence ID" value="NZ_AUXZ01000080.1"/>
</dbReference>
<dbReference type="Proteomes" id="UP000076503">
    <property type="component" value="Unassembled WGS sequence"/>
</dbReference>
<feature type="domain" description="Peptidase C-terminal archaeal/bacterial" evidence="9">
    <location>
        <begin position="424"/>
        <end position="492"/>
    </location>
</feature>
<dbReference type="GO" id="GO:0005615">
    <property type="term" value="C:extracellular space"/>
    <property type="evidence" value="ECO:0007669"/>
    <property type="project" value="TreeGrafter"/>
</dbReference>
<dbReference type="PANTHER" id="PTHR43806">
    <property type="entry name" value="PEPTIDASE S8"/>
    <property type="match status" value="1"/>
</dbReference>
<dbReference type="Gene3D" id="2.60.120.380">
    <property type="match status" value="1"/>
</dbReference>
<dbReference type="PROSITE" id="PS51892">
    <property type="entry name" value="SUBTILASE"/>
    <property type="match status" value="1"/>
</dbReference>
<evidence type="ECO:0000259" key="9">
    <source>
        <dbReference type="Pfam" id="PF04151"/>
    </source>
</evidence>
<evidence type="ECO:0000256" key="2">
    <source>
        <dbReference type="ARBA" id="ARBA00022670"/>
    </source>
</evidence>
<dbReference type="InterPro" id="IPR023828">
    <property type="entry name" value="Peptidase_S8_Ser-AS"/>
</dbReference>
<dbReference type="InterPro" id="IPR023827">
    <property type="entry name" value="Peptidase_S8_Asp-AS"/>
</dbReference>
<dbReference type="PROSITE" id="PS00137">
    <property type="entry name" value="SUBTILASE_HIS"/>
    <property type="match status" value="1"/>
</dbReference>
<evidence type="ECO:0000256" key="7">
    <source>
        <dbReference type="SAM" id="SignalP"/>
    </source>
</evidence>
<dbReference type="EMBL" id="AUXZ01000080">
    <property type="protein sequence ID" value="KZN49714.1"/>
    <property type="molecule type" value="Genomic_DNA"/>
</dbReference>
<comment type="caution">
    <text evidence="11">The sequence shown here is derived from an EMBL/GenBank/DDBJ whole genome shotgun (WGS) entry which is preliminary data.</text>
</comment>
<dbReference type="Gene3D" id="3.30.70.80">
    <property type="entry name" value="Peptidase S8 propeptide/proteinase inhibitor I9"/>
    <property type="match status" value="1"/>
</dbReference>
<keyword evidence="4 5" id="KW-0720">Serine protease</keyword>
<dbReference type="OrthoDB" id="9790784at2"/>
<sequence>MNKWKLTPIAMGLLAGSAVSVQAAEFYSNSAGTQAIEDSYIVVYKVPQGIASADNEVKAQFTTQLTNTLTTEIGLEVTRQYSSSISGVAVNADAKQLLKLLSHPDVDFVEQNAIVTVAPIKSKSSYSALQNNPVWGLDRIDQRDLPLNNKFEAPNKGTGVTAYVIDTGIQNSHNEFGGRSVNGYDFVDNDGNSADCNGHGTHVAGTIGGATYGVAKNVKLVGVRVLNCSGSGTYAGVIAGIDWVANNANGPSVANMSLGGGKSQAVNNAVTSAVNKGISFVVAAGNENSDACTRSPASTPAAVTVASSTSSDARSGFSNWGKCIDVFGPGSSIKSAWIGADSATRTISGTSMAAPHVAGVAALFLEKNPTSSPTQVTAALSSGASENKISDVKGSPNKLVYVEAGGDDGGFEKVISGGKNETKAFTYEVPAGATSLKVTLSGGSGDADLYIKHGAEPWAFDSDCASENPDTSNESCVINNPKAGTWYISAYGYAAFNNVTLKANHQ</sequence>
<feature type="chain" id="PRO_5007831195" description="Alkaline serine protease" evidence="7">
    <location>
        <begin position="24"/>
        <end position="506"/>
    </location>
</feature>
<dbReference type="Pfam" id="PF00082">
    <property type="entry name" value="Peptidase_S8"/>
    <property type="match status" value="1"/>
</dbReference>
<evidence type="ECO:0000313" key="11">
    <source>
        <dbReference type="EMBL" id="KZN49714.1"/>
    </source>
</evidence>
<evidence type="ECO:0000256" key="4">
    <source>
        <dbReference type="ARBA" id="ARBA00022825"/>
    </source>
</evidence>
<feature type="active site" description="Charge relay system" evidence="5">
    <location>
        <position position="199"/>
    </location>
</feature>
<dbReference type="CDD" id="cd04077">
    <property type="entry name" value="Peptidases_S8_PCSK9_ProteinaseK_like"/>
    <property type="match status" value="1"/>
</dbReference>
<dbReference type="InterPro" id="IPR037045">
    <property type="entry name" value="S8pro/Inhibitor_I9_sf"/>
</dbReference>
<protein>
    <recommendedName>
        <fullName evidence="13">Alkaline serine protease</fullName>
    </recommendedName>
</protein>
<dbReference type="FunFam" id="3.40.50.200:FF:000014">
    <property type="entry name" value="Proteinase K"/>
    <property type="match status" value="1"/>
</dbReference>
<keyword evidence="3 5" id="KW-0378">Hydrolase</keyword>
<evidence type="ECO:0000256" key="6">
    <source>
        <dbReference type="RuleBase" id="RU003355"/>
    </source>
</evidence>
<dbReference type="SUPFAM" id="SSF52743">
    <property type="entry name" value="Subtilisin-like"/>
    <property type="match status" value="1"/>
</dbReference>
<evidence type="ECO:0000256" key="3">
    <source>
        <dbReference type="ARBA" id="ARBA00022801"/>
    </source>
</evidence>
<dbReference type="PROSITE" id="PS00138">
    <property type="entry name" value="SUBTILASE_SER"/>
    <property type="match status" value="1"/>
</dbReference>
<dbReference type="AlphaFoldDB" id="A0A162AGU9"/>
<dbReference type="PANTHER" id="PTHR43806:SF11">
    <property type="entry name" value="CEREVISIN-RELATED"/>
    <property type="match status" value="1"/>
</dbReference>
<dbReference type="Pfam" id="PF04151">
    <property type="entry name" value="PPC"/>
    <property type="match status" value="1"/>
</dbReference>
<dbReference type="Pfam" id="PF05922">
    <property type="entry name" value="Inhibitor_I9"/>
    <property type="match status" value="1"/>
</dbReference>
<feature type="active site" description="Charge relay system" evidence="5">
    <location>
        <position position="166"/>
    </location>
</feature>
<organism evidence="11 12">
    <name type="scientific">Pseudoalteromonas luteoviolacea H33</name>
    <dbReference type="NCBI Taxonomy" id="1365251"/>
    <lineage>
        <taxon>Bacteria</taxon>
        <taxon>Pseudomonadati</taxon>
        <taxon>Pseudomonadota</taxon>
        <taxon>Gammaproteobacteria</taxon>
        <taxon>Alteromonadales</taxon>
        <taxon>Pseudoalteromonadaceae</taxon>
        <taxon>Pseudoalteromonas</taxon>
    </lineage>
</organism>
<dbReference type="InterPro" id="IPR050131">
    <property type="entry name" value="Peptidase_S8_subtilisin-like"/>
</dbReference>
<name>A0A162AGU9_9GAMM</name>
<dbReference type="InterPro" id="IPR036852">
    <property type="entry name" value="Peptidase_S8/S53_dom_sf"/>
</dbReference>
<dbReference type="InterPro" id="IPR000209">
    <property type="entry name" value="Peptidase_S8/S53_dom"/>
</dbReference>
<evidence type="ECO:0000256" key="1">
    <source>
        <dbReference type="ARBA" id="ARBA00011073"/>
    </source>
</evidence>
<feature type="domain" description="Peptidase S8/S53" evidence="8">
    <location>
        <begin position="157"/>
        <end position="384"/>
    </location>
</feature>
<dbReference type="InterPro" id="IPR022398">
    <property type="entry name" value="Peptidase_S8_His-AS"/>
</dbReference>
<comment type="similarity">
    <text evidence="1 5 6">Belongs to the peptidase S8 family.</text>
</comment>
<evidence type="ECO:0000256" key="5">
    <source>
        <dbReference type="PROSITE-ProRule" id="PRU01240"/>
    </source>
</evidence>
<accession>A0A162AGU9</accession>
<feature type="signal peptide" evidence="7">
    <location>
        <begin position="1"/>
        <end position="23"/>
    </location>
</feature>
<dbReference type="SUPFAM" id="SSF54897">
    <property type="entry name" value="Protease propeptides/inhibitors"/>
    <property type="match status" value="1"/>
</dbReference>
<dbReference type="GO" id="GO:0006508">
    <property type="term" value="P:proteolysis"/>
    <property type="evidence" value="ECO:0007669"/>
    <property type="project" value="UniProtKB-KW"/>
</dbReference>
<dbReference type="InterPro" id="IPR010259">
    <property type="entry name" value="S8pro/Inhibitor_I9"/>
</dbReference>
<gene>
    <name evidence="11" type="ORF">N476_18150</name>
</gene>
<dbReference type="PROSITE" id="PS00136">
    <property type="entry name" value="SUBTILASE_ASP"/>
    <property type="match status" value="1"/>
</dbReference>
<feature type="domain" description="Inhibitor I9" evidence="10">
    <location>
        <begin position="40"/>
        <end position="117"/>
    </location>
</feature>
<dbReference type="InterPro" id="IPR015500">
    <property type="entry name" value="Peptidase_S8_subtilisin-rel"/>
</dbReference>
<dbReference type="PATRIC" id="fig|1365251.3.peg.2934"/>
<dbReference type="PRINTS" id="PR00723">
    <property type="entry name" value="SUBTILISIN"/>
</dbReference>
<dbReference type="InterPro" id="IPR034193">
    <property type="entry name" value="PCSK9_ProteinaseK-like"/>
</dbReference>
<evidence type="ECO:0000259" key="10">
    <source>
        <dbReference type="Pfam" id="PF05922"/>
    </source>
</evidence>
<evidence type="ECO:0000313" key="12">
    <source>
        <dbReference type="Proteomes" id="UP000076503"/>
    </source>
</evidence>
<keyword evidence="2 5" id="KW-0645">Protease</keyword>
<reference evidence="11 12" key="1">
    <citation type="submission" date="2013-07" db="EMBL/GenBank/DDBJ databases">
        <title>Comparative Genomic and Metabolomic Analysis of Twelve Strains of Pseudoalteromonas luteoviolacea.</title>
        <authorList>
            <person name="Vynne N.G."/>
            <person name="Mansson M."/>
            <person name="Gram L."/>
        </authorList>
    </citation>
    <scope>NUCLEOTIDE SEQUENCE [LARGE SCALE GENOMIC DNA]</scope>
    <source>
        <strain evidence="11 12">H33</strain>
    </source>
</reference>
<evidence type="ECO:0008006" key="13">
    <source>
        <dbReference type="Google" id="ProtNLM"/>
    </source>
</evidence>
<dbReference type="InterPro" id="IPR007280">
    <property type="entry name" value="Peptidase_C_arc/bac"/>
</dbReference>
<proteinExistence type="inferred from homology"/>